<evidence type="ECO:0000313" key="13">
    <source>
        <dbReference type="EMBL" id="WXI02695.1"/>
    </source>
</evidence>
<keyword evidence="3 10" id="KW-0645">Protease</keyword>
<dbReference type="PROSITE" id="PS50240">
    <property type="entry name" value="TRYPSIN_DOM"/>
    <property type="match status" value="1"/>
</dbReference>
<evidence type="ECO:0000256" key="6">
    <source>
        <dbReference type="ARBA" id="ARBA00022825"/>
    </source>
</evidence>
<evidence type="ECO:0000256" key="10">
    <source>
        <dbReference type="RuleBase" id="RU363034"/>
    </source>
</evidence>
<sequence>MRLVIISLLALIAGNAIADDIDSSEYGTGGGVREPSCRCGWTNNKMSRIVNGDDAGVNEFPWVVGIKEADDLGPGCGGVILSERIVLTAAHCTEPMSQSQIVVLVGEHNIFDESETPAAQMINVEKYVQHPDYDINENLENDIALLLLEEAIVMSDRVGPICFPSEKVNLVTELVTVMGWGKLGTNKGPSPVLKKTQVKCIPLDICKKVYGGIETNAKKANQICTYTKNKDSCQGDSGGPVVWRDPEMNLYTNQAIISYGGDECGEAPGISTHVFSHKEWILKTMHELDPTQKVCTKI</sequence>
<dbReference type="GO" id="GO:0006508">
    <property type="term" value="P:proteolysis"/>
    <property type="evidence" value="ECO:0007669"/>
    <property type="project" value="UniProtKB-KW"/>
</dbReference>
<organism evidence="13">
    <name type="scientific">Oncocephalus sp</name>
    <dbReference type="NCBI Taxonomy" id="2944721"/>
    <lineage>
        <taxon>Eukaryota</taxon>
        <taxon>Metazoa</taxon>
        <taxon>Ecdysozoa</taxon>
        <taxon>Arthropoda</taxon>
        <taxon>Hexapoda</taxon>
        <taxon>Insecta</taxon>
        <taxon>Pterygota</taxon>
        <taxon>Neoptera</taxon>
        <taxon>Paraneoptera</taxon>
        <taxon>Hemiptera</taxon>
        <taxon>Heteroptera</taxon>
        <taxon>Panheteroptera</taxon>
        <taxon>Cimicomorpha</taxon>
        <taxon>Reduviidae</taxon>
        <taxon>Stenopodainae</taxon>
        <taxon>Oncocephalus</taxon>
    </lineage>
</organism>
<feature type="domain" description="Peptidase S1" evidence="12">
    <location>
        <begin position="49"/>
        <end position="286"/>
    </location>
</feature>
<protein>
    <submittedName>
        <fullName evidence="13">Venom S1 protease 12</fullName>
    </submittedName>
</protein>
<dbReference type="InterPro" id="IPR043504">
    <property type="entry name" value="Peptidase_S1_PA_chymotrypsin"/>
</dbReference>
<dbReference type="GO" id="GO:0004252">
    <property type="term" value="F:serine-type endopeptidase activity"/>
    <property type="evidence" value="ECO:0007669"/>
    <property type="project" value="InterPro"/>
</dbReference>
<dbReference type="InterPro" id="IPR051487">
    <property type="entry name" value="Ser/Thr_Proteases_Immune/Dev"/>
</dbReference>
<evidence type="ECO:0000256" key="5">
    <source>
        <dbReference type="ARBA" id="ARBA00022801"/>
    </source>
</evidence>
<dbReference type="GO" id="GO:0005576">
    <property type="term" value="C:extracellular region"/>
    <property type="evidence" value="ECO:0007669"/>
    <property type="project" value="UniProtKB-SubCell"/>
</dbReference>
<keyword evidence="5 10" id="KW-0378">Hydrolase</keyword>
<keyword evidence="6 10" id="KW-0720">Serine protease</keyword>
<dbReference type="PANTHER" id="PTHR24256">
    <property type="entry name" value="TRYPTASE-RELATED"/>
    <property type="match status" value="1"/>
</dbReference>
<evidence type="ECO:0000256" key="3">
    <source>
        <dbReference type="ARBA" id="ARBA00022670"/>
    </source>
</evidence>
<feature type="chain" id="PRO_5044282599" evidence="11">
    <location>
        <begin position="19"/>
        <end position="298"/>
    </location>
</feature>
<dbReference type="InterPro" id="IPR001254">
    <property type="entry name" value="Trypsin_dom"/>
</dbReference>
<keyword evidence="2" id="KW-0964">Secreted</keyword>
<keyword evidence="7" id="KW-0865">Zymogen</keyword>
<name>A0AB38ZEL0_9HEMI</name>
<dbReference type="SUPFAM" id="SSF50494">
    <property type="entry name" value="Trypsin-like serine proteases"/>
    <property type="match status" value="1"/>
</dbReference>
<dbReference type="InterPro" id="IPR033116">
    <property type="entry name" value="TRYPSIN_SER"/>
</dbReference>
<evidence type="ECO:0000256" key="4">
    <source>
        <dbReference type="ARBA" id="ARBA00022729"/>
    </source>
</evidence>
<dbReference type="PROSITE" id="PS00135">
    <property type="entry name" value="TRYPSIN_SER"/>
    <property type="match status" value="1"/>
</dbReference>
<evidence type="ECO:0000256" key="9">
    <source>
        <dbReference type="ARBA" id="ARBA00024195"/>
    </source>
</evidence>
<feature type="signal peptide" evidence="11">
    <location>
        <begin position="1"/>
        <end position="18"/>
    </location>
</feature>
<evidence type="ECO:0000256" key="7">
    <source>
        <dbReference type="ARBA" id="ARBA00023145"/>
    </source>
</evidence>
<dbReference type="InterPro" id="IPR001314">
    <property type="entry name" value="Peptidase_S1A"/>
</dbReference>
<evidence type="ECO:0000256" key="11">
    <source>
        <dbReference type="SAM" id="SignalP"/>
    </source>
</evidence>
<dbReference type="PRINTS" id="PR00722">
    <property type="entry name" value="CHYMOTRYPSIN"/>
</dbReference>
<dbReference type="CDD" id="cd00190">
    <property type="entry name" value="Tryp_SPc"/>
    <property type="match status" value="1"/>
</dbReference>
<accession>A0AB38ZEL0</accession>
<dbReference type="Pfam" id="PF00089">
    <property type="entry name" value="Trypsin"/>
    <property type="match status" value="1"/>
</dbReference>
<dbReference type="InterPro" id="IPR009003">
    <property type="entry name" value="Peptidase_S1_PA"/>
</dbReference>
<keyword evidence="8" id="KW-1015">Disulfide bond</keyword>
<comment type="subcellular location">
    <subcellularLocation>
        <location evidence="1">Secreted</location>
    </subcellularLocation>
</comment>
<evidence type="ECO:0000259" key="12">
    <source>
        <dbReference type="PROSITE" id="PS50240"/>
    </source>
</evidence>
<dbReference type="PROSITE" id="PS00134">
    <property type="entry name" value="TRYPSIN_HIS"/>
    <property type="match status" value="1"/>
</dbReference>
<evidence type="ECO:0000256" key="1">
    <source>
        <dbReference type="ARBA" id="ARBA00004613"/>
    </source>
</evidence>
<dbReference type="SMART" id="SM00020">
    <property type="entry name" value="Tryp_SPc"/>
    <property type="match status" value="1"/>
</dbReference>
<dbReference type="Gene3D" id="2.40.10.10">
    <property type="entry name" value="Trypsin-like serine proteases"/>
    <property type="match status" value="1"/>
</dbReference>
<reference evidence="13" key="1">
    <citation type="submission" date="2024-03" db="EMBL/GenBank/DDBJ databases">
        <title>Venom adaptation and exaptation during the trophic switch to blood-feeding by kissing bugs (Reduviidae: Triatominae).</title>
        <authorList>
            <person name="Zdenek C.N."/>
            <person name="Cardoso F.C."/>
            <person name="Robinson S.D."/>
            <person name="Mercedes R.S."/>
            <person name="Raidjoe E.R."/>
            <person name="Hernandez-Vargas M.J."/>
            <person name="Jin J."/>
            <person name="Corzo G."/>
            <person name="Vetter I."/>
            <person name="King G.F."/>
            <person name="Fry B.G."/>
            <person name="Walker A."/>
        </authorList>
    </citation>
    <scope>NUCLEOTIDE SEQUENCE</scope>
</reference>
<evidence type="ECO:0000256" key="8">
    <source>
        <dbReference type="ARBA" id="ARBA00023157"/>
    </source>
</evidence>
<dbReference type="AlphaFoldDB" id="A0AB38ZEL0"/>
<evidence type="ECO:0000256" key="2">
    <source>
        <dbReference type="ARBA" id="ARBA00022525"/>
    </source>
</evidence>
<comment type="similarity">
    <text evidence="9">Belongs to the peptidase S1 family. CLIP subfamily.</text>
</comment>
<dbReference type="EMBL" id="PP517445">
    <property type="protein sequence ID" value="WXI02695.1"/>
    <property type="molecule type" value="mRNA"/>
</dbReference>
<proteinExistence type="evidence at transcript level"/>
<dbReference type="InterPro" id="IPR018114">
    <property type="entry name" value="TRYPSIN_HIS"/>
</dbReference>
<dbReference type="FunFam" id="2.40.10.10:FF:000146">
    <property type="entry name" value="Serine protease 53"/>
    <property type="match status" value="1"/>
</dbReference>
<keyword evidence="4 11" id="KW-0732">Signal</keyword>